<keyword evidence="6 9" id="KW-0067">ATP-binding</keyword>
<dbReference type="Gene3D" id="3.40.50.300">
    <property type="entry name" value="P-loop containing nucleotide triphosphate hydrolases"/>
    <property type="match status" value="1"/>
</dbReference>
<dbReference type="InterPro" id="IPR003439">
    <property type="entry name" value="ABC_transporter-like_ATP-bd"/>
</dbReference>
<name>A0A2T1HNF1_9HYPH</name>
<keyword evidence="4" id="KW-1003">Cell membrane</keyword>
<keyword evidence="5" id="KW-0547">Nucleotide-binding</keyword>
<dbReference type="InterPro" id="IPR013563">
    <property type="entry name" value="Oligopep_ABC_C"/>
</dbReference>
<proteinExistence type="inferred from homology"/>
<dbReference type="GO" id="GO:0016887">
    <property type="term" value="F:ATP hydrolysis activity"/>
    <property type="evidence" value="ECO:0007669"/>
    <property type="project" value="InterPro"/>
</dbReference>
<dbReference type="Proteomes" id="UP000239772">
    <property type="component" value="Unassembled WGS sequence"/>
</dbReference>
<evidence type="ECO:0000259" key="8">
    <source>
        <dbReference type="PROSITE" id="PS50893"/>
    </source>
</evidence>
<accession>A0A2T1HNF1</accession>
<dbReference type="SUPFAM" id="SSF52540">
    <property type="entry name" value="P-loop containing nucleoside triphosphate hydrolases"/>
    <property type="match status" value="1"/>
</dbReference>
<dbReference type="InterPro" id="IPR027417">
    <property type="entry name" value="P-loop_NTPase"/>
</dbReference>
<evidence type="ECO:0000256" key="5">
    <source>
        <dbReference type="ARBA" id="ARBA00022741"/>
    </source>
</evidence>
<dbReference type="RefSeq" id="WP_106339387.1">
    <property type="nucleotide sequence ID" value="NZ_PVZS01000030.1"/>
</dbReference>
<dbReference type="Pfam" id="PF08352">
    <property type="entry name" value="oligo_HPY"/>
    <property type="match status" value="1"/>
</dbReference>
<dbReference type="NCBIfam" id="TIGR01727">
    <property type="entry name" value="oligo_HPY"/>
    <property type="match status" value="1"/>
</dbReference>
<dbReference type="GO" id="GO:0055085">
    <property type="term" value="P:transmembrane transport"/>
    <property type="evidence" value="ECO:0007669"/>
    <property type="project" value="UniProtKB-ARBA"/>
</dbReference>
<dbReference type="InterPro" id="IPR050388">
    <property type="entry name" value="ABC_Ni/Peptide_Import"/>
</dbReference>
<reference evidence="10" key="1">
    <citation type="submission" date="2018-03" db="EMBL/GenBank/DDBJ databases">
        <authorList>
            <person name="Sun L."/>
            <person name="Liu H."/>
            <person name="Chen W."/>
            <person name="Huang K."/>
            <person name="Liu W."/>
            <person name="Gao X."/>
        </authorList>
    </citation>
    <scope>NUCLEOTIDE SEQUENCE [LARGE SCALE GENOMIC DNA]</scope>
    <source>
        <strain evidence="10">SH9</strain>
    </source>
</reference>
<evidence type="ECO:0000256" key="3">
    <source>
        <dbReference type="ARBA" id="ARBA00022448"/>
    </source>
</evidence>
<evidence type="ECO:0000256" key="6">
    <source>
        <dbReference type="ARBA" id="ARBA00022840"/>
    </source>
</evidence>
<dbReference type="OrthoDB" id="9815712at2"/>
<dbReference type="GO" id="GO:0005886">
    <property type="term" value="C:plasma membrane"/>
    <property type="evidence" value="ECO:0007669"/>
    <property type="project" value="UniProtKB-SubCell"/>
</dbReference>
<dbReference type="SMART" id="SM00382">
    <property type="entry name" value="AAA"/>
    <property type="match status" value="1"/>
</dbReference>
<comment type="subcellular location">
    <subcellularLocation>
        <location evidence="1">Cell inner membrane</location>
        <topology evidence="1">Peripheral membrane protein</topology>
    </subcellularLocation>
</comment>
<dbReference type="InterPro" id="IPR017871">
    <property type="entry name" value="ABC_transporter-like_CS"/>
</dbReference>
<organism evidence="9 10">
    <name type="scientific">Alsobacter soli</name>
    <dbReference type="NCBI Taxonomy" id="2109933"/>
    <lineage>
        <taxon>Bacteria</taxon>
        <taxon>Pseudomonadati</taxon>
        <taxon>Pseudomonadota</taxon>
        <taxon>Alphaproteobacteria</taxon>
        <taxon>Hyphomicrobiales</taxon>
        <taxon>Alsobacteraceae</taxon>
        <taxon>Alsobacter</taxon>
    </lineage>
</organism>
<comment type="caution">
    <text evidence="9">The sequence shown here is derived from an EMBL/GenBank/DDBJ whole genome shotgun (WGS) entry which is preliminary data.</text>
</comment>
<protein>
    <submittedName>
        <fullName evidence="9">Peptide ABC transporter ATP-binding protein</fullName>
    </submittedName>
</protein>
<evidence type="ECO:0000256" key="4">
    <source>
        <dbReference type="ARBA" id="ARBA00022475"/>
    </source>
</evidence>
<keyword evidence="10" id="KW-1185">Reference proteome</keyword>
<dbReference type="FunFam" id="3.40.50.300:FF:000016">
    <property type="entry name" value="Oligopeptide ABC transporter ATP-binding component"/>
    <property type="match status" value="1"/>
</dbReference>
<dbReference type="PANTHER" id="PTHR43297:SF2">
    <property type="entry name" value="DIPEPTIDE TRANSPORT ATP-BINDING PROTEIN DPPD"/>
    <property type="match status" value="1"/>
</dbReference>
<dbReference type="EMBL" id="PVZS01000030">
    <property type="protein sequence ID" value="PSC03185.1"/>
    <property type="molecule type" value="Genomic_DNA"/>
</dbReference>
<comment type="similarity">
    <text evidence="2">Belongs to the ABC transporter superfamily.</text>
</comment>
<keyword evidence="7" id="KW-0472">Membrane</keyword>
<dbReference type="InterPro" id="IPR003593">
    <property type="entry name" value="AAA+_ATPase"/>
</dbReference>
<evidence type="ECO:0000313" key="9">
    <source>
        <dbReference type="EMBL" id="PSC03185.1"/>
    </source>
</evidence>
<dbReference type="PANTHER" id="PTHR43297">
    <property type="entry name" value="OLIGOPEPTIDE TRANSPORT ATP-BINDING PROTEIN APPD"/>
    <property type="match status" value="1"/>
</dbReference>
<sequence length="323" mass="35404">MSASSPLLEVMNLRTSFAVGDRRVKAVRGVSFAIADEEVLGLIGESGSGKTVTGMSLLRLLPEHAAVEADAIRFRGKELSGLGDDDFRALRGVQLAMIFQDPVGSFNPAKTIGWHLQHAIERRSEADAKSWRSEAESLLLDVGIRAPERVLSSYPHQLSGGMLQRALIAMIIALRPALIIADEPTTNLDNLVERQILDLIRLHQRRLKASVLFVTHDLAIAEDICDRIAVMYAGEIVEIGPAEDVLRRPKHPYAACLLQTSLSLEQRDEFLFELAGEPGGRIPEEGCAFAGRCPKTMPQCRTIHPEMRAVGPGHQARCLLHGD</sequence>
<dbReference type="CDD" id="cd03257">
    <property type="entry name" value="ABC_NikE_OppD_transporters"/>
    <property type="match status" value="1"/>
</dbReference>
<dbReference type="PROSITE" id="PS50893">
    <property type="entry name" value="ABC_TRANSPORTER_2"/>
    <property type="match status" value="1"/>
</dbReference>
<dbReference type="AlphaFoldDB" id="A0A2T1HNF1"/>
<dbReference type="GO" id="GO:0015833">
    <property type="term" value="P:peptide transport"/>
    <property type="evidence" value="ECO:0007669"/>
    <property type="project" value="InterPro"/>
</dbReference>
<evidence type="ECO:0000313" key="10">
    <source>
        <dbReference type="Proteomes" id="UP000239772"/>
    </source>
</evidence>
<evidence type="ECO:0000256" key="2">
    <source>
        <dbReference type="ARBA" id="ARBA00005417"/>
    </source>
</evidence>
<keyword evidence="3" id="KW-0813">Transport</keyword>
<dbReference type="PROSITE" id="PS00211">
    <property type="entry name" value="ABC_TRANSPORTER_1"/>
    <property type="match status" value="1"/>
</dbReference>
<dbReference type="GO" id="GO:0005524">
    <property type="term" value="F:ATP binding"/>
    <property type="evidence" value="ECO:0007669"/>
    <property type="project" value="UniProtKB-KW"/>
</dbReference>
<gene>
    <name evidence="9" type="ORF">SLNSH_20330</name>
</gene>
<dbReference type="Pfam" id="PF00005">
    <property type="entry name" value="ABC_tran"/>
    <property type="match status" value="1"/>
</dbReference>
<feature type="domain" description="ABC transporter" evidence="8">
    <location>
        <begin position="8"/>
        <end position="258"/>
    </location>
</feature>
<evidence type="ECO:0000256" key="7">
    <source>
        <dbReference type="ARBA" id="ARBA00023136"/>
    </source>
</evidence>
<evidence type="ECO:0000256" key="1">
    <source>
        <dbReference type="ARBA" id="ARBA00004417"/>
    </source>
</evidence>